<feature type="compositionally biased region" description="Basic and acidic residues" evidence="1">
    <location>
        <begin position="63"/>
        <end position="72"/>
    </location>
</feature>
<feature type="non-terminal residue" evidence="2">
    <location>
        <position position="78"/>
    </location>
</feature>
<sequence>MCPSAQLVAGPKRRVPPKRKCIPAQDHSTLSDPNIHRSQKKSPTLARKSPQWAKRKNNPPTLRESKNQERNPLRPPPP</sequence>
<protein>
    <submittedName>
        <fullName evidence="2">Uncharacterized protein</fullName>
    </submittedName>
</protein>
<accession>A0AAI9TAY7</accession>
<evidence type="ECO:0000256" key="1">
    <source>
        <dbReference type="SAM" id="MobiDB-lite"/>
    </source>
</evidence>
<reference evidence="2" key="1">
    <citation type="submission" date="2015-06" db="EMBL/GenBank/DDBJ databases">
        <authorList>
            <person name="Nguyen H."/>
        </authorList>
    </citation>
    <scope>NUCLEOTIDE SEQUENCE</scope>
    <source>
        <strain evidence="2">DAOM 180753</strain>
    </source>
</reference>
<feature type="region of interest" description="Disordered" evidence="1">
    <location>
        <begin position="1"/>
        <end position="78"/>
    </location>
</feature>
<proteinExistence type="predicted"/>
<evidence type="ECO:0000313" key="2">
    <source>
        <dbReference type="EMBL" id="KAJ9483946.1"/>
    </source>
</evidence>
<reference evidence="2" key="2">
    <citation type="journal article" date="2016" name="Fungal Biol.">
        <title>Ochratoxin A production by Penicillium thymicola.</title>
        <authorList>
            <person name="Nguyen H.D.T."/>
            <person name="McMullin D.R."/>
            <person name="Ponomareva E."/>
            <person name="Riley R."/>
            <person name="Pomraning K.R."/>
            <person name="Baker S.E."/>
            <person name="Seifert K.A."/>
        </authorList>
    </citation>
    <scope>NUCLEOTIDE SEQUENCE</scope>
    <source>
        <strain evidence="2">DAOM 180753</strain>
    </source>
</reference>
<keyword evidence="3" id="KW-1185">Reference proteome</keyword>
<evidence type="ECO:0000313" key="3">
    <source>
        <dbReference type="Proteomes" id="UP001227192"/>
    </source>
</evidence>
<dbReference type="Proteomes" id="UP001227192">
    <property type="component" value="Unassembled WGS sequence"/>
</dbReference>
<comment type="caution">
    <text evidence="2">The sequence shown here is derived from an EMBL/GenBank/DDBJ whole genome shotgun (WGS) entry which is preliminary data.</text>
</comment>
<feature type="compositionally biased region" description="Basic residues" evidence="1">
    <location>
        <begin position="11"/>
        <end position="21"/>
    </location>
</feature>
<name>A0AAI9TAY7_PENTH</name>
<organism evidence="2 3">
    <name type="scientific">Penicillium thymicola</name>
    <dbReference type="NCBI Taxonomy" id="293382"/>
    <lineage>
        <taxon>Eukaryota</taxon>
        <taxon>Fungi</taxon>
        <taxon>Dikarya</taxon>
        <taxon>Ascomycota</taxon>
        <taxon>Pezizomycotina</taxon>
        <taxon>Eurotiomycetes</taxon>
        <taxon>Eurotiomycetidae</taxon>
        <taxon>Eurotiales</taxon>
        <taxon>Aspergillaceae</taxon>
        <taxon>Penicillium</taxon>
    </lineage>
</organism>
<gene>
    <name evidence="2" type="ORF">VN97_g9444</name>
</gene>
<dbReference type="EMBL" id="LACB01000383">
    <property type="protein sequence ID" value="KAJ9483946.1"/>
    <property type="molecule type" value="Genomic_DNA"/>
</dbReference>
<dbReference type="AlphaFoldDB" id="A0AAI9TAY7"/>